<reference evidence="3" key="1">
    <citation type="submission" date="2020-02" db="EMBL/GenBank/DDBJ databases">
        <authorList>
            <person name="Meier V. D."/>
        </authorList>
    </citation>
    <scope>NUCLEOTIDE SEQUENCE</scope>
    <source>
        <strain evidence="3">AVDCRST_MAG33</strain>
    </source>
</reference>
<evidence type="ECO:0000313" key="3">
    <source>
        <dbReference type="EMBL" id="CAA9569697.1"/>
    </source>
</evidence>
<name>A0A6J4VA66_9BACT</name>
<evidence type="ECO:0000256" key="1">
    <source>
        <dbReference type="SAM" id="MobiDB-lite"/>
    </source>
</evidence>
<feature type="compositionally biased region" description="Low complexity" evidence="1">
    <location>
        <begin position="420"/>
        <end position="447"/>
    </location>
</feature>
<accession>A0A6J4VA66</accession>
<protein>
    <submittedName>
        <fullName evidence="3">Uncharacterized protein</fullName>
    </submittedName>
</protein>
<feature type="signal peptide" evidence="2">
    <location>
        <begin position="1"/>
        <end position="39"/>
    </location>
</feature>
<feature type="region of interest" description="Disordered" evidence="1">
    <location>
        <begin position="413"/>
        <end position="456"/>
    </location>
</feature>
<organism evidence="3">
    <name type="scientific">uncultured Thermomicrobiales bacterium</name>
    <dbReference type="NCBI Taxonomy" id="1645740"/>
    <lineage>
        <taxon>Bacteria</taxon>
        <taxon>Pseudomonadati</taxon>
        <taxon>Thermomicrobiota</taxon>
        <taxon>Thermomicrobia</taxon>
        <taxon>Thermomicrobiales</taxon>
        <taxon>environmental samples</taxon>
    </lineage>
</organism>
<proteinExistence type="predicted"/>
<keyword evidence="2" id="KW-0732">Signal</keyword>
<sequence>MRRDRTTGTALRADRTLRATVTLALILALLLVTSPSALAQTVLSDRHAEVIAQGVGEVPDGEVVWRVTRGEALPEGDAQPAERATGFVFVPEGRAMVADMGTGQRAMLADAEAVFQAAATEQLRQSAGDDPVPYLTVDLVPIDDIDDRLADDQLLMNAGQFTSPGGERDVNLVRDVLGEDELGELPGSDLPTFVYVTDGSLTVEDGSGDETDLETQAGTMFSGELTLLAGPEGATYLAAVIGDEVATVDGVSSGSSGTASTGGTTRPDRSAPPSASAEPAGETGMLRMTFFHCGELVAPGAGPDECQPVSMLADDPLDPRGFAMASFSVLDVENGTSVPVTGAPGRDGATFIWAAMPASDYELVLDEGGLITVLLTLTVSYGGDVPEGRPGNFSVMPGGSTDVEIRARVPGLVDPDAQASPGVPSGSPVPSDLSPSPSGSPLSQPSPVTGPSVAPEVPIEALPPVFQPSLDPVIIPVIIEPPVVEPQAWT</sequence>
<feature type="chain" id="PRO_5026910997" evidence="2">
    <location>
        <begin position="40"/>
        <end position="490"/>
    </location>
</feature>
<dbReference type="EMBL" id="CADCWK010000277">
    <property type="protein sequence ID" value="CAA9569697.1"/>
    <property type="molecule type" value="Genomic_DNA"/>
</dbReference>
<evidence type="ECO:0000256" key="2">
    <source>
        <dbReference type="SAM" id="SignalP"/>
    </source>
</evidence>
<gene>
    <name evidence="3" type="ORF">AVDCRST_MAG33-2397</name>
</gene>
<feature type="region of interest" description="Disordered" evidence="1">
    <location>
        <begin position="250"/>
        <end position="280"/>
    </location>
</feature>
<dbReference type="AlphaFoldDB" id="A0A6J4VA66"/>